<reference evidence="5 6" key="1">
    <citation type="submission" date="2022-04" db="EMBL/GenBank/DDBJ databases">
        <title>Genome diversity in the genus Frankia.</title>
        <authorList>
            <person name="Carlos-Shanley C."/>
            <person name="Hahn D."/>
        </authorList>
    </citation>
    <scope>NUCLEOTIDE SEQUENCE [LARGE SCALE GENOMIC DNA]</scope>
    <source>
        <strain evidence="5 6">Ag45/Mut15</strain>
    </source>
</reference>
<keyword evidence="5" id="KW-0456">Lyase</keyword>
<comment type="cofactor">
    <cofactor evidence="1">
        <name>Mg(2+)</name>
        <dbReference type="ChEBI" id="CHEBI:18420"/>
    </cofactor>
</comment>
<evidence type="ECO:0000313" key="6">
    <source>
        <dbReference type="Proteomes" id="UP001201873"/>
    </source>
</evidence>
<dbReference type="InterPro" id="IPR054255">
    <property type="entry name" value="DUF6986"/>
</dbReference>
<protein>
    <submittedName>
        <fullName evidence="5">Aldolase/citrate lyase family protein</fullName>
    </submittedName>
</protein>
<dbReference type="RefSeq" id="WP_248826685.1">
    <property type="nucleotide sequence ID" value="NZ_JALKFT010000038.1"/>
</dbReference>
<dbReference type="PANTHER" id="PTHR32308:SF10">
    <property type="entry name" value="CITRATE LYASE SUBUNIT BETA"/>
    <property type="match status" value="1"/>
</dbReference>
<dbReference type="InterPro" id="IPR015813">
    <property type="entry name" value="Pyrv/PenolPyrv_kinase-like_dom"/>
</dbReference>
<feature type="region of interest" description="Disordered" evidence="4">
    <location>
        <begin position="378"/>
        <end position="400"/>
    </location>
</feature>
<gene>
    <name evidence="5" type="ORF">MXD59_22975</name>
</gene>
<sequence length="443" mass="45331">MRRTTLPAAMIARLTAALEPVDAALAARHPGASGGAGRQPVHTCYLPADHMRADIMAIWGARAQRLLARHAPDPATLAAATGGDPAEAIAAAVHAQVTRVLATEPVQDLRVDLEDGYGLRADDAEDADAVRAAEALRAAAAAGLLPARYGLRPKSLDPAVRSRGLRSLDLFLTALCADDGPPPGLVITVPKVSAPAQLRVFADVLAALTDQLGLPGPVDVEIQVETPAAVLALPELVRTGLALSVTGRASRLVGLHVGTYDYSAALGIGGADQASDHPAVEYATTMMQLVAAGTGIDVADGSSNLLPVDPDVHRAWRRHADLVRRAWHRGLYQGWDLHPGQLVSRHAAVAGCLLSGLDDTLARLGAYVATQRTHAGNENAADSGAVDGGAGGAGGGGGAVADEPATGRALAGHVLRALEAGLVDDAALGSAGLRRDQVLRLVG</sequence>
<keyword evidence="3" id="KW-0460">Magnesium</keyword>
<comment type="caution">
    <text evidence="5">The sequence shown here is derived from an EMBL/GenBank/DDBJ whole genome shotgun (WGS) entry which is preliminary data.</text>
</comment>
<evidence type="ECO:0000256" key="1">
    <source>
        <dbReference type="ARBA" id="ARBA00001946"/>
    </source>
</evidence>
<dbReference type="InterPro" id="IPR040442">
    <property type="entry name" value="Pyrv_kinase-like_dom_sf"/>
</dbReference>
<dbReference type="EMBL" id="JALKFT010000038">
    <property type="protein sequence ID" value="MCK9878591.1"/>
    <property type="molecule type" value="Genomic_DNA"/>
</dbReference>
<dbReference type="SUPFAM" id="SSF51621">
    <property type="entry name" value="Phosphoenolpyruvate/pyruvate domain"/>
    <property type="match status" value="1"/>
</dbReference>
<organism evidence="5 6">
    <name type="scientific">Frankia umida</name>
    <dbReference type="NCBI Taxonomy" id="573489"/>
    <lineage>
        <taxon>Bacteria</taxon>
        <taxon>Bacillati</taxon>
        <taxon>Actinomycetota</taxon>
        <taxon>Actinomycetes</taxon>
        <taxon>Frankiales</taxon>
        <taxon>Frankiaceae</taxon>
        <taxon>Frankia</taxon>
    </lineage>
</organism>
<evidence type="ECO:0000256" key="3">
    <source>
        <dbReference type="ARBA" id="ARBA00022842"/>
    </source>
</evidence>
<name>A0ABT0K460_9ACTN</name>
<accession>A0ABT0K460</accession>
<dbReference type="GO" id="GO:0016829">
    <property type="term" value="F:lyase activity"/>
    <property type="evidence" value="ECO:0007669"/>
    <property type="project" value="UniProtKB-KW"/>
</dbReference>
<keyword evidence="2" id="KW-0479">Metal-binding</keyword>
<evidence type="ECO:0000256" key="2">
    <source>
        <dbReference type="ARBA" id="ARBA00022723"/>
    </source>
</evidence>
<dbReference type="Pfam" id="PF22484">
    <property type="entry name" value="DUF6986"/>
    <property type="match status" value="1"/>
</dbReference>
<keyword evidence="6" id="KW-1185">Reference proteome</keyword>
<evidence type="ECO:0000313" key="5">
    <source>
        <dbReference type="EMBL" id="MCK9878591.1"/>
    </source>
</evidence>
<evidence type="ECO:0000256" key="4">
    <source>
        <dbReference type="SAM" id="MobiDB-lite"/>
    </source>
</evidence>
<dbReference type="PANTHER" id="PTHR32308">
    <property type="entry name" value="LYASE BETA SUBUNIT, PUTATIVE (AFU_ORTHOLOGUE AFUA_4G13030)-RELATED"/>
    <property type="match status" value="1"/>
</dbReference>
<dbReference type="Gene3D" id="3.20.20.60">
    <property type="entry name" value="Phosphoenolpyruvate-binding domains"/>
    <property type="match status" value="1"/>
</dbReference>
<proteinExistence type="predicted"/>
<dbReference type="Proteomes" id="UP001201873">
    <property type="component" value="Unassembled WGS sequence"/>
</dbReference>
<feature type="compositionally biased region" description="Gly residues" evidence="4">
    <location>
        <begin position="386"/>
        <end position="399"/>
    </location>
</feature>